<dbReference type="EMBL" id="CP000285">
    <property type="protein sequence ID" value="ABE58746.1"/>
    <property type="molecule type" value="Genomic_DNA"/>
</dbReference>
<feature type="coiled-coil region" evidence="1">
    <location>
        <begin position="36"/>
        <end position="94"/>
    </location>
</feature>
<dbReference type="HOGENOM" id="CLU_124367_2_0_6"/>
<name>Q1QXR2_CHRI1</name>
<dbReference type="InterPro" id="IPR020000">
    <property type="entry name" value="Phage_P2_LysB"/>
</dbReference>
<dbReference type="eggNOG" id="ENOG5033B9B">
    <property type="taxonomic scope" value="Bacteria"/>
</dbReference>
<proteinExistence type="predicted"/>
<dbReference type="AlphaFoldDB" id="Q1QXR2"/>
<keyword evidence="3" id="KW-0812">Transmembrane</keyword>
<dbReference type="KEGG" id="csa:Csal_1391"/>
<evidence type="ECO:0000256" key="3">
    <source>
        <dbReference type="SAM" id="Phobius"/>
    </source>
</evidence>
<dbReference type="Proteomes" id="UP000000239">
    <property type="component" value="Chromosome"/>
</dbReference>
<keyword evidence="1" id="KW-0175">Coiled coil</keyword>
<protein>
    <recommendedName>
        <fullName evidence="6">LysB family phage lysis regulatory protein</fullName>
    </recommendedName>
</protein>
<reference evidence="4 5" key="1">
    <citation type="journal article" date="2011" name="Stand. Genomic Sci.">
        <title>Complete genome sequence of the halophilic and highly halotolerant Chromohalobacter salexigens type strain (1H11(T)).</title>
        <authorList>
            <person name="Copeland A."/>
            <person name="O'Connor K."/>
            <person name="Lucas S."/>
            <person name="Lapidus A."/>
            <person name="Berry K.W."/>
            <person name="Detter J.C."/>
            <person name="Del Rio T.G."/>
            <person name="Hammon N."/>
            <person name="Dalin E."/>
            <person name="Tice H."/>
            <person name="Pitluck S."/>
            <person name="Bruce D."/>
            <person name="Goodwin L."/>
            <person name="Han C."/>
            <person name="Tapia R."/>
            <person name="Saunders E."/>
            <person name="Schmutz J."/>
            <person name="Brettin T."/>
            <person name="Larimer F."/>
            <person name="Land M."/>
            <person name="Hauser L."/>
            <person name="Vargas C."/>
            <person name="Nieto J.J."/>
            <person name="Kyrpides N.C."/>
            <person name="Ivanova N."/>
            <person name="Goker M."/>
            <person name="Klenk H.P."/>
            <person name="Csonka L.N."/>
            <person name="Woyke T."/>
        </authorList>
    </citation>
    <scope>NUCLEOTIDE SEQUENCE [LARGE SCALE GENOMIC DNA]</scope>
    <source>
        <strain evidence="5">ATCC BAA-138 / DSM 3043 / CIP 106854 / NCIMB 13768 / 1H11</strain>
    </source>
</reference>
<gene>
    <name evidence="4" type="ordered locus">Csal_1391</name>
</gene>
<keyword evidence="5" id="KW-1185">Reference proteome</keyword>
<evidence type="ECO:0008006" key="6">
    <source>
        <dbReference type="Google" id="ProtNLM"/>
    </source>
</evidence>
<dbReference type="NCBIfam" id="TIGR03495">
    <property type="entry name" value="phage_LysB"/>
    <property type="match status" value="1"/>
</dbReference>
<dbReference type="GeneID" id="95336026"/>
<keyword evidence="3" id="KW-1133">Transmembrane helix</keyword>
<sequence length="155" mass="17491">MALLGRLLGAIPLKIWLVLIGTGVVGAGGWFAWQEYRTALTDAASARQALDAAQAENAQRQLVIDVLWQNAQRLEEQRQQLNDTKADLERTASNRLTRLRELIHENAELRAWAGTRLPDAVIRLRERPAVTGATDYRQALRDTQPMQPPRERTDD</sequence>
<evidence type="ECO:0000313" key="4">
    <source>
        <dbReference type="EMBL" id="ABE58746.1"/>
    </source>
</evidence>
<accession>Q1QXR2</accession>
<dbReference type="STRING" id="290398.Csal_1391"/>
<evidence type="ECO:0000256" key="1">
    <source>
        <dbReference type="SAM" id="Coils"/>
    </source>
</evidence>
<evidence type="ECO:0000313" key="5">
    <source>
        <dbReference type="Proteomes" id="UP000000239"/>
    </source>
</evidence>
<evidence type="ECO:0000256" key="2">
    <source>
        <dbReference type="SAM" id="MobiDB-lite"/>
    </source>
</evidence>
<organism evidence="4 5">
    <name type="scientific">Chromohalobacter israelensis (strain ATCC BAA-138 / DSM 3043 / CIP 106854 / NCIMB 13768 / 1H11)</name>
    <name type="common">Chromohalobacter salexigens</name>
    <dbReference type="NCBI Taxonomy" id="290398"/>
    <lineage>
        <taxon>Bacteria</taxon>
        <taxon>Pseudomonadati</taxon>
        <taxon>Pseudomonadota</taxon>
        <taxon>Gammaproteobacteria</taxon>
        <taxon>Oceanospirillales</taxon>
        <taxon>Halomonadaceae</taxon>
        <taxon>Chromohalobacter</taxon>
    </lineage>
</organism>
<keyword evidence="3" id="KW-0472">Membrane</keyword>
<feature type="region of interest" description="Disordered" evidence="2">
    <location>
        <begin position="133"/>
        <end position="155"/>
    </location>
</feature>
<feature type="transmembrane region" description="Helical" evidence="3">
    <location>
        <begin position="15"/>
        <end position="33"/>
    </location>
</feature>
<dbReference type="RefSeq" id="WP_011506692.1">
    <property type="nucleotide sequence ID" value="NC_007963.1"/>
</dbReference>